<organism evidence="2 3">
    <name type="scientific">Ohtaekwangia koreensis</name>
    <dbReference type="NCBI Taxonomy" id="688867"/>
    <lineage>
        <taxon>Bacteria</taxon>
        <taxon>Pseudomonadati</taxon>
        <taxon>Bacteroidota</taxon>
        <taxon>Cytophagia</taxon>
        <taxon>Cytophagales</taxon>
        <taxon>Fulvivirgaceae</taxon>
        <taxon>Ohtaekwangia</taxon>
    </lineage>
</organism>
<protein>
    <recommendedName>
        <fullName evidence="4">Chain length determinant protein</fullName>
    </recommendedName>
</protein>
<dbReference type="Proteomes" id="UP000190961">
    <property type="component" value="Unassembled WGS sequence"/>
</dbReference>
<keyword evidence="1" id="KW-1133">Transmembrane helix</keyword>
<keyword evidence="1" id="KW-0472">Membrane</keyword>
<feature type="transmembrane region" description="Helical" evidence="1">
    <location>
        <begin position="27"/>
        <end position="47"/>
    </location>
</feature>
<keyword evidence="3" id="KW-1185">Reference proteome</keyword>
<dbReference type="AlphaFoldDB" id="A0A1T5IHN5"/>
<name>A0A1T5IHN5_9BACT</name>
<evidence type="ECO:0000313" key="3">
    <source>
        <dbReference type="Proteomes" id="UP000190961"/>
    </source>
</evidence>
<proteinExistence type="predicted"/>
<keyword evidence="1" id="KW-0812">Transmembrane</keyword>
<dbReference type="RefSeq" id="WP_079684685.1">
    <property type="nucleotide sequence ID" value="NZ_FUZU01000001.1"/>
</dbReference>
<evidence type="ECO:0000256" key="1">
    <source>
        <dbReference type="SAM" id="Phobius"/>
    </source>
</evidence>
<accession>A0A1T5IHN5</accession>
<dbReference type="STRING" id="688867.SAMN05660236_0025"/>
<gene>
    <name evidence="2" type="ORF">SAMN05660236_0025</name>
</gene>
<dbReference type="EMBL" id="FUZU01000001">
    <property type="protein sequence ID" value="SKC38512.1"/>
    <property type="molecule type" value="Genomic_DNA"/>
</dbReference>
<reference evidence="2 3" key="1">
    <citation type="submission" date="2017-02" db="EMBL/GenBank/DDBJ databases">
        <authorList>
            <person name="Peterson S.W."/>
        </authorList>
    </citation>
    <scope>NUCLEOTIDE SEQUENCE [LARGE SCALE GENOMIC DNA]</scope>
    <source>
        <strain evidence="2 3">DSM 25262</strain>
    </source>
</reference>
<sequence>MTQKTQSDEIDLMELLARVYRAIKHNLLIFTILPIAGMIFTISMAYNSDDKFSSSMMITTDLLSINEAKFIFDELEKADSIPGLSGDERKNLLALNFDVEQGEQNDKTKSVNLKVTAIVKDPKAFPSLEKEIVQYLNSVDPVIRNRRDQQIYYKQMIEKIDGEIAFMDQIKKQTDSKSMASYVDPSDLYAKTVDLFKIRTESEIKLNNIQSVHVAKGFGSLIKDAKAPKFIAAIVGFVGGLVIATLLLFIKFFNDYNRVLKIE</sequence>
<evidence type="ECO:0008006" key="4">
    <source>
        <dbReference type="Google" id="ProtNLM"/>
    </source>
</evidence>
<feature type="transmembrane region" description="Helical" evidence="1">
    <location>
        <begin position="230"/>
        <end position="253"/>
    </location>
</feature>
<evidence type="ECO:0000313" key="2">
    <source>
        <dbReference type="EMBL" id="SKC38512.1"/>
    </source>
</evidence>